<dbReference type="EMBL" id="UYSU01046236">
    <property type="protein sequence ID" value="VDM05477.1"/>
    <property type="molecule type" value="Genomic_DNA"/>
</dbReference>
<dbReference type="Proteomes" id="UP000275846">
    <property type="component" value="Unassembled WGS sequence"/>
</dbReference>
<name>A0A183TRJ3_SCHSO</name>
<sequence>MCHHGLVCYNENGHLLLRICADHSLILLLPSAAAEGDLDASRSRNWHRLDFALIRMPDEQDVLVILHLQDEDSY</sequence>
<proteinExistence type="predicted"/>
<dbReference type="AlphaFoldDB" id="A0A183TRJ3"/>
<organism evidence="3">
    <name type="scientific">Schistocephalus solidus</name>
    <name type="common">Tapeworm</name>
    <dbReference type="NCBI Taxonomy" id="70667"/>
    <lineage>
        <taxon>Eukaryota</taxon>
        <taxon>Metazoa</taxon>
        <taxon>Spiralia</taxon>
        <taxon>Lophotrochozoa</taxon>
        <taxon>Platyhelminthes</taxon>
        <taxon>Cestoda</taxon>
        <taxon>Eucestoda</taxon>
        <taxon>Diphyllobothriidea</taxon>
        <taxon>Diphyllobothriidae</taxon>
        <taxon>Schistocephalus</taxon>
    </lineage>
</organism>
<keyword evidence="2" id="KW-1185">Reference proteome</keyword>
<dbReference type="WBParaSite" id="SSLN_0001981501-mRNA-1">
    <property type="protein sequence ID" value="SSLN_0001981501-mRNA-1"/>
    <property type="gene ID" value="SSLN_0001981501"/>
</dbReference>
<accession>A0A183TRJ3</accession>
<evidence type="ECO:0000313" key="2">
    <source>
        <dbReference type="Proteomes" id="UP000275846"/>
    </source>
</evidence>
<reference evidence="3" key="1">
    <citation type="submission" date="2016-06" db="UniProtKB">
        <authorList>
            <consortium name="WormBaseParasite"/>
        </authorList>
    </citation>
    <scope>IDENTIFICATION</scope>
</reference>
<gene>
    <name evidence="1" type="ORF">SSLN_LOCUS19091</name>
</gene>
<reference evidence="1 2" key="2">
    <citation type="submission" date="2018-11" db="EMBL/GenBank/DDBJ databases">
        <authorList>
            <consortium name="Pathogen Informatics"/>
        </authorList>
    </citation>
    <scope>NUCLEOTIDE SEQUENCE [LARGE SCALE GENOMIC DNA]</scope>
    <source>
        <strain evidence="1 2">NST_G2</strain>
    </source>
</reference>
<protein>
    <submittedName>
        <fullName evidence="3">LAM_G_DOMAIN domain-containing protein</fullName>
    </submittedName>
</protein>
<evidence type="ECO:0000313" key="1">
    <source>
        <dbReference type="EMBL" id="VDM05477.1"/>
    </source>
</evidence>
<evidence type="ECO:0000313" key="3">
    <source>
        <dbReference type="WBParaSite" id="SSLN_0001981501-mRNA-1"/>
    </source>
</evidence>